<protein>
    <submittedName>
        <fullName evidence="1">Uncharacterized protein</fullName>
    </submittedName>
</protein>
<accession>A0A183PAF2</accession>
<dbReference type="EMBL" id="UZAL01031369">
    <property type="protein sequence ID" value="VDP57824.1"/>
    <property type="molecule type" value="Genomic_DNA"/>
</dbReference>
<keyword evidence="2" id="KW-1185">Reference proteome</keyword>
<proteinExistence type="predicted"/>
<evidence type="ECO:0000313" key="1">
    <source>
        <dbReference type="EMBL" id="VDP57824.1"/>
    </source>
</evidence>
<organism evidence="1 2">
    <name type="scientific">Schistosoma mattheei</name>
    <dbReference type="NCBI Taxonomy" id="31246"/>
    <lineage>
        <taxon>Eukaryota</taxon>
        <taxon>Metazoa</taxon>
        <taxon>Spiralia</taxon>
        <taxon>Lophotrochozoa</taxon>
        <taxon>Platyhelminthes</taxon>
        <taxon>Trematoda</taxon>
        <taxon>Digenea</taxon>
        <taxon>Strigeidida</taxon>
        <taxon>Schistosomatoidea</taxon>
        <taxon>Schistosomatidae</taxon>
        <taxon>Schistosoma</taxon>
    </lineage>
</organism>
<dbReference type="Proteomes" id="UP000269396">
    <property type="component" value="Unassembled WGS sequence"/>
</dbReference>
<reference evidence="1 2" key="1">
    <citation type="submission" date="2018-11" db="EMBL/GenBank/DDBJ databases">
        <authorList>
            <consortium name="Pathogen Informatics"/>
        </authorList>
    </citation>
    <scope>NUCLEOTIDE SEQUENCE [LARGE SCALE GENOMIC DNA]</scope>
    <source>
        <strain>Denwood</strain>
        <strain evidence="2">Zambia</strain>
    </source>
</reference>
<name>A0A183PAF2_9TREM</name>
<gene>
    <name evidence="1" type="ORF">SMTD_LOCUS11338</name>
</gene>
<evidence type="ECO:0000313" key="2">
    <source>
        <dbReference type="Proteomes" id="UP000269396"/>
    </source>
</evidence>
<dbReference type="AlphaFoldDB" id="A0A183PAF2"/>
<sequence>MTTNRIFLCPDFLYVTVPSSVTRLCPIFFSLRDSASRAWLREVLGRASLVGEV</sequence>